<sequence>MNALLIPNSTQIVGDIDMQSNRKFMRSTKAFIAVFITLGSAIVTATAPAFADSYRFSPGSKCLSSDPTSDSTLVRGADYIYNTNTSKYAYVVCPIDRGVPDEKITNGVYVTMSVLKYNSQTLTCTLRSGYGDGTFVDSKSASTSANGKASFNTPTVANGIIYGVFCSLPPSSGINSFYTWFN</sequence>
<protein>
    <submittedName>
        <fullName evidence="2">Uncharacterized protein</fullName>
    </submittedName>
</protein>
<keyword evidence="3" id="KW-1185">Reference proteome</keyword>
<gene>
    <name evidence="2" type="ORF">C7B64_02540</name>
</gene>
<keyword evidence="1" id="KW-0472">Membrane</keyword>
<dbReference type="Proteomes" id="UP000238762">
    <property type="component" value="Unassembled WGS sequence"/>
</dbReference>
<accession>A0A2T1C980</accession>
<dbReference type="EMBL" id="PVWJ01000008">
    <property type="protein sequence ID" value="PSB04718.1"/>
    <property type="molecule type" value="Genomic_DNA"/>
</dbReference>
<keyword evidence="1" id="KW-0812">Transmembrane</keyword>
<name>A0A2T1C980_9CYAN</name>
<proteinExistence type="predicted"/>
<evidence type="ECO:0000313" key="3">
    <source>
        <dbReference type="Proteomes" id="UP000238762"/>
    </source>
</evidence>
<feature type="transmembrane region" description="Helical" evidence="1">
    <location>
        <begin position="30"/>
        <end position="51"/>
    </location>
</feature>
<reference evidence="2 3" key="1">
    <citation type="submission" date="2018-02" db="EMBL/GenBank/DDBJ databases">
        <authorList>
            <person name="Cohen D.B."/>
            <person name="Kent A.D."/>
        </authorList>
    </citation>
    <scope>NUCLEOTIDE SEQUENCE [LARGE SCALE GENOMIC DNA]</scope>
    <source>
        <strain evidence="2 3">CCAP 1448/3</strain>
    </source>
</reference>
<comment type="caution">
    <text evidence="2">The sequence shown here is derived from an EMBL/GenBank/DDBJ whole genome shotgun (WGS) entry which is preliminary data.</text>
</comment>
<evidence type="ECO:0000256" key="1">
    <source>
        <dbReference type="SAM" id="Phobius"/>
    </source>
</evidence>
<keyword evidence="1" id="KW-1133">Transmembrane helix</keyword>
<evidence type="ECO:0000313" key="2">
    <source>
        <dbReference type="EMBL" id="PSB04718.1"/>
    </source>
</evidence>
<organism evidence="2 3">
    <name type="scientific">Merismopedia glauca CCAP 1448/3</name>
    <dbReference type="NCBI Taxonomy" id="1296344"/>
    <lineage>
        <taxon>Bacteria</taxon>
        <taxon>Bacillati</taxon>
        <taxon>Cyanobacteriota</taxon>
        <taxon>Cyanophyceae</taxon>
        <taxon>Synechococcales</taxon>
        <taxon>Merismopediaceae</taxon>
        <taxon>Merismopedia</taxon>
    </lineage>
</organism>
<dbReference type="AlphaFoldDB" id="A0A2T1C980"/>
<reference evidence="2 3" key="2">
    <citation type="submission" date="2018-03" db="EMBL/GenBank/DDBJ databases">
        <title>The ancient ancestry and fast evolution of plastids.</title>
        <authorList>
            <person name="Moore K.R."/>
            <person name="Magnabosco C."/>
            <person name="Momper L."/>
            <person name="Gold D.A."/>
            <person name="Bosak T."/>
            <person name="Fournier G.P."/>
        </authorList>
    </citation>
    <scope>NUCLEOTIDE SEQUENCE [LARGE SCALE GENOMIC DNA]</scope>
    <source>
        <strain evidence="2 3">CCAP 1448/3</strain>
    </source>
</reference>